<comment type="caution">
    <text evidence="2">The sequence shown here is derived from an EMBL/GenBank/DDBJ whole genome shotgun (WGS) entry which is preliminary data.</text>
</comment>
<sequence>MEIHPLLFQIFDPAPVKEFIAEWQEAVDTADADLFNNRFSQDILWGSPFGAIAGGYEQIHSIHRKMFSLAHPQRGAAKFIAEHICFLSEQIAIAYVRRVGEPKKLPDAGITPGSFDELALLVLVERNGRWWLAAAQHVPDQRDVYRDAINY</sequence>
<name>A0ABS5J7I2_9BACT</name>
<reference evidence="2 3" key="1">
    <citation type="submission" date="2021-04" db="EMBL/GenBank/DDBJ databases">
        <title>Chitinophaga sp. nov., isolated from the rhizosphere soil.</title>
        <authorList>
            <person name="He S."/>
        </authorList>
    </citation>
    <scope>NUCLEOTIDE SEQUENCE [LARGE SCALE GENOMIC DNA]</scope>
    <source>
        <strain evidence="2 3">2R12</strain>
    </source>
</reference>
<dbReference type="RefSeq" id="WP_211975666.1">
    <property type="nucleotide sequence ID" value="NZ_CBFHAM010000043.1"/>
</dbReference>
<evidence type="ECO:0000313" key="3">
    <source>
        <dbReference type="Proteomes" id="UP000676386"/>
    </source>
</evidence>
<proteinExistence type="predicted"/>
<gene>
    <name evidence="2" type="ORF">KE626_24585</name>
</gene>
<dbReference type="Pfam" id="PF14534">
    <property type="entry name" value="DUF4440"/>
    <property type="match status" value="1"/>
</dbReference>
<keyword evidence="3" id="KW-1185">Reference proteome</keyword>
<dbReference type="SUPFAM" id="SSF54427">
    <property type="entry name" value="NTF2-like"/>
    <property type="match status" value="1"/>
</dbReference>
<evidence type="ECO:0000313" key="2">
    <source>
        <dbReference type="EMBL" id="MBS0030527.1"/>
    </source>
</evidence>
<dbReference type="Gene3D" id="3.10.450.50">
    <property type="match status" value="1"/>
</dbReference>
<dbReference type="InterPro" id="IPR027843">
    <property type="entry name" value="DUF4440"/>
</dbReference>
<feature type="domain" description="DUF4440" evidence="1">
    <location>
        <begin position="17"/>
        <end position="132"/>
    </location>
</feature>
<dbReference type="InterPro" id="IPR032710">
    <property type="entry name" value="NTF2-like_dom_sf"/>
</dbReference>
<accession>A0ABS5J7I2</accession>
<dbReference type="Proteomes" id="UP000676386">
    <property type="component" value="Unassembled WGS sequence"/>
</dbReference>
<evidence type="ECO:0000259" key="1">
    <source>
        <dbReference type="Pfam" id="PF14534"/>
    </source>
</evidence>
<protein>
    <submittedName>
        <fullName evidence="2">DUF4440 domain-containing protein</fullName>
    </submittedName>
</protein>
<dbReference type="EMBL" id="JAGTXB010000015">
    <property type="protein sequence ID" value="MBS0030527.1"/>
    <property type="molecule type" value="Genomic_DNA"/>
</dbReference>
<organism evidence="2 3">
    <name type="scientific">Chitinophaga hostae</name>
    <dbReference type="NCBI Taxonomy" id="2831022"/>
    <lineage>
        <taxon>Bacteria</taxon>
        <taxon>Pseudomonadati</taxon>
        <taxon>Bacteroidota</taxon>
        <taxon>Chitinophagia</taxon>
        <taxon>Chitinophagales</taxon>
        <taxon>Chitinophagaceae</taxon>
        <taxon>Chitinophaga</taxon>
    </lineage>
</organism>